<proteinExistence type="predicted"/>
<accession>A0AAE3RDU9</accession>
<reference evidence="2" key="1">
    <citation type="submission" date="2023-05" db="EMBL/GenBank/DDBJ databases">
        <authorList>
            <person name="Zhang X."/>
        </authorList>
    </citation>
    <scope>NUCLEOTIDE SEQUENCE</scope>
    <source>
        <strain evidence="2">BD1B2-1</strain>
    </source>
</reference>
<evidence type="ECO:0000256" key="1">
    <source>
        <dbReference type="SAM" id="Coils"/>
    </source>
</evidence>
<dbReference type="Proteomes" id="UP001232063">
    <property type="component" value="Unassembled WGS sequence"/>
</dbReference>
<dbReference type="PANTHER" id="PTHR30634">
    <property type="entry name" value="OUTER MEMBRANE LOLAB LIPOPROTEIN INSERTION APPARATUS"/>
    <property type="match status" value="1"/>
</dbReference>
<feature type="coiled-coil region" evidence="1">
    <location>
        <begin position="106"/>
        <end position="139"/>
    </location>
</feature>
<protein>
    <submittedName>
        <fullName evidence="2">DUF5682 family protein</fullName>
    </submittedName>
</protein>
<dbReference type="PANTHER" id="PTHR30634:SF14">
    <property type="match status" value="1"/>
</dbReference>
<name>A0AAE3RDU9_9BACT</name>
<dbReference type="AlphaFoldDB" id="A0AAE3RDU9"/>
<dbReference type="RefSeq" id="WP_314520268.1">
    <property type="nucleotide sequence ID" value="NZ_JASJOU010000033.1"/>
</dbReference>
<dbReference type="InterPro" id="IPR043737">
    <property type="entry name" value="DUF5682"/>
</dbReference>
<dbReference type="InterPro" id="IPR050458">
    <property type="entry name" value="LolB"/>
</dbReference>
<evidence type="ECO:0000313" key="2">
    <source>
        <dbReference type="EMBL" id="MDJ1506934.1"/>
    </source>
</evidence>
<comment type="caution">
    <text evidence="2">The sequence shown here is derived from an EMBL/GenBank/DDBJ whole genome shotgun (WGS) entry which is preliminary data.</text>
</comment>
<dbReference type="Pfam" id="PF18934">
    <property type="entry name" value="DUF5682"/>
    <property type="match status" value="1"/>
</dbReference>
<organism evidence="2 3">
    <name type="scientific">Xanthocytophaga agilis</name>
    <dbReference type="NCBI Taxonomy" id="3048010"/>
    <lineage>
        <taxon>Bacteria</taxon>
        <taxon>Pseudomonadati</taxon>
        <taxon>Bacteroidota</taxon>
        <taxon>Cytophagia</taxon>
        <taxon>Cytophagales</taxon>
        <taxon>Rhodocytophagaceae</taxon>
        <taxon>Xanthocytophaga</taxon>
    </lineage>
</organism>
<keyword evidence="3" id="KW-1185">Reference proteome</keyword>
<gene>
    <name evidence="2" type="ORF">QNI22_40235</name>
</gene>
<keyword evidence="1" id="KW-0175">Coiled coil</keyword>
<dbReference type="EMBL" id="JASJOU010000033">
    <property type="protein sequence ID" value="MDJ1506934.1"/>
    <property type="molecule type" value="Genomic_DNA"/>
</dbReference>
<evidence type="ECO:0000313" key="3">
    <source>
        <dbReference type="Proteomes" id="UP001232063"/>
    </source>
</evidence>
<sequence>MELHILGIRHHGVGSAKNTVERLNDLQPDILLVEGPPELDSVVQWVTHKELKPPVAVLAYNTEKPAQATFYPFAKFSPEWQAITYAHQKNIPVWMMDLPLAHTFGIEIKKQEAAEKERKRLEEEAKQEAQEEIISVEDTNPQNNVTGEELPSAETGEGLLAEYETEFARDPISYLAQVAGYDDGELWWEHHFEHKFVKNSSQDHFEGVMMTMDVLREHVPMHHSAERDDLREAYMRKQIRQAEKAGYTKCVVVCGAWHGPALKNYNEKSVITSDDKSLKGLPSMKVSCTWIPWTNTRLGMFSGYGAGIVSPGWYEHLWTHGQDKGIRWLTRVARMFRDKKMDISTAHVIEAYRLAEALAAMRDLSRPGLLELNEATQTVLCFGDSILLKLVEEELIVGKSTIGKVPKELPKLPIQSDFDELRKKCRLDITEANKDYELDLRKELDLNRSRFLHRLDILDIKWGKKISISTKGTFKEGWRLRWQPEMEIELIEKGFWGNTILEACTKYLLDLSTQTQSITQLAAYIQEAIPAELFSVIEKLLEKINELSTISSDILELMGAVSPLVDVSRYGNVRKTDLSAINQLVNGLLTRICIGLPNACYGLDDETSSRMFEHIKKTDEAVRLLDNEELEQLWYKTLSVILDKNGINTIIIGCTCRLLFDGKIIDETETARRFGLALSPGTEPKDAAGWIEGFLKGSGTILLYDQTLWNLLYKWVFELEQDKFLELLPILRRTFSKFDPSERKQIGEKARKGITTTNTTVSGSYVELPENFNYERAEKSLETIKLLIGIV</sequence>